<comment type="subunit">
    <text evidence="4 15">F-type ATPases have 2 components, CF(1) - the catalytic core - and CF(0) - the membrane proton channel. CF(1) has five subunits: alpha(3), beta(3), gamma(1), delta(1), epsilon(1). CF(0) has three main subunits: a, b and c.</text>
</comment>
<evidence type="ECO:0000256" key="8">
    <source>
        <dbReference type="ARBA" id="ARBA00023065"/>
    </source>
</evidence>
<name>A0A1Q5TNS4_9GAMM</name>
<evidence type="ECO:0000256" key="9">
    <source>
        <dbReference type="ARBA" id="ARBA00023136"/>
    </source>
</evidence>
<dbReference type="HAMAP" id="MF_00815">
    <property type="entry name" value="ATP_synth_gamma_bact"/>
    <property type="match status" value="1"/>
</dbReference>
<dbReference type="PRINTS" id="PR00126">
    <property type="entry name" value="ATPASEGAMMA"/>
</dbReference>
<dbReference type="FunFam" id="1.10.287.80:FF:000005">
    <property type="entry name" value="ATP synthase gamma chain"/>
    <property type="match status" value="2"/>
</dbReference>
<dbReference type="AlphaFoldDB" id="A0A1Q5TNS4"/>
<dbReference type="GO" id="GO:0005524">
    <property type="term" value="F:ATP binding"/>
    <property type="evidence" value="ECO:0007669"/>
    <property type="project" value="UniProtKB-UniRule"/>
</dbReference>
<dbReference type="SUPFAM" id="SSF52943">
    <property type="entry name" value="ATP synthase (F1-ATPase), gamma subunit"/>
    <property type="match status" value="1"/>
</dbReference>
<evidence type="ECO:0000256" key="5">
    <source>
        <dbReference type="ARBA" id="ARBA00022448"/>
    </source>
</evidence>
<dbReference type="InterPro" id="IPR023632">
    <property type="entry name" value="ATP_synth_F1_gsu_CS"/>
</dbReference>
<comment type="function">
    <text evidence="1 15">Produces ATP from ADP in the presence of a proton gradient across the membrane. The gamma chain is believed to be important in regulating ATPase activity and the flow of protons through the CF(0) complex.</text>
</comment>
<keyword evidence="7 15" id="KW-0375">Hydrogen ion transport</keyword>
<dbReference type="NCBIfam" id="TIGR01146">
    <property type="entry name" value="ATPsyn_F1gamma"/>
    <property type="match status" value="1"/>
</dbReference>
<organism evidence="16 17">
    <name type="scientific">Xenorhabdus eapokensis</name>
    <dbReference type="NCBI Taxonomy" id="1873482"/>
    <lineage>
        <taxon>Bacteria</taxon>
        <taxon>Pseudomonadati</taxon>
        <taxon>Pseudomonadota</taxon>
        <taxon>Gammaproteobacteria</taxon>
        <taxon>Enterobacterales</taxon>
        <taxon>Morganellaceae</taxon>
        <taxon>Xenorhabdus</taxon>
    </lineage>
</organism>
<dbReference type="STRING" id="1873482.Xedl_02687"/>
<keyword evidence="8 15" id="KW-0406">Ion transport</keyword>
<keyword evidence="5 15" id="KW-0813">Transport</keyword>
<protein>
    <recommendedName>
        <fullName evidence="13 15">ATP synthase gamma chain</fullName>
    </recommendedName>
    <alternativeName>
        <fullName evidence="14 15">ATP synthase F1 sector gamma subunit</fullName>
    </alternativeName>
    <alternativeName>
        <fullName evidence="12 15">F-ATPase gamma subunit</fullName>
    </alternativeName>
</protein>
<keyword evidence="17" id="KW-1185">Reference proteome</keyword>
<gene>
    <name evidence="15" type="primary">atpG</name>
    <name evidence="16" type="ORF">Xedl_02687</name>
</gene>
<sequence>MGRLVEFGEAEMAGAKEIRTKIASVQNTQKITKAMEMVAASKMRKTQDRMAASRPYAETIRNVIGHLALGNLEYKHPYLEEREVKRVGYVVVSTDRGLCGGLNINVFKKLLIEMKDWSDKNVQVDLALIGSKAVSFFSSVGGNIVAQVTGMGDNPSLSELIGPVHVMMQAYDEGRLDKLYIVTNKFMNTMSQVPTITQLLPLPAGDDETLKKKSWDYLYEPDPKALLDTLLRRYIEAQVYQGVVENLASEQAARMVAMKAATDNGGNLIKELQLVYNKARQASITQELTEIVSGASAV</sequence>
<evidence type="ECO:0000256" key="4">
    <source>
        <dbReference type="ARBA" id="ARBA00011648"/>
    </source>
</evidence>
<comment type="caution">
    <text evidence="16">The sequence shown here is derived from an EMBL/GenBank/DDBJ whole genome shotgun (WGS) entry which is preliminary data.</text>
</comment>
<dbReference type="FunFam" id="3.40.1380.10:FF:000001">
    <property type="entry name" value="ATP synthase gamma chain"/>
    <property type="match status" value="1"/>
</dbReference>
<dbReference type="GO" id="GO:0042777">
    <property type="term" value="P:proton motive force-driven plasma membrane ATP synthesis"/>
    <property type="evidence" value="ECO:0007669"/>
    <property type="project" value="UniProtKB-UniRule"/>
</dbReference>
<evidence type="ECO:0000256" key="10">
    <source>
        <dbReference type="ARBA" id="ARBA00023196"/>
    </source>
</evidence>
<accession>A0A1Q5TNS4</accession>
<dbReference type="CDD" id="cd12151">
    <property type="entry name" value="F1-ATPase_gamma"/>
    <property type="match status" value="1"/>
</dbReference>
<dbReference type="InterPro" id="IPR000131">
    <property type="entry name" value="ATP_synth_F1_gsu"/>
</dbReference>
<evidence type="ECO:0000313" key="16">
    <source>
        <dbReference type="EMBL" id="OKP01844.1"/>
    </source>
</evidence>
<keyword evidence="10 15" id="KW-0139">CF(1)</keyword>
<dbReference type="Proteomes" id="UP000186268">
    <property type="component" value="Unassembled WGS sequence"/>
</dbReference>
<evidence type="ECO:0000256" key="12">
    <source>
        <dbReference type="ARBA" id="ARBA00031066"/>
    </source>
</evidence>
<comment type="subcellular location">
    <subcellularLocation>
        <location evidence="2">Cell inner membrane</location>
        <topology evidence="2">Peripheral membrane protein</topology>
    </subcellularLocation>
    <subcellularLocation>
        <location evidence="15">Cell membrane</location>
        <topology evidence="15">Peripheral membrane protein</topology>
    </subcellularLocation>
</comment>
<keyword evidence="6 15" id="KW-1003">Cell membrane</keyword>
<dbReference type="GO" id="GO:0046933">
    <property type="term" value="F:proton-transporting ATP synthase activity, rotational mechanism"/>
    <property type="evidence" value="ECO:0007669"/>
    <property type="project" value="UniProtKB-UniRule"/>
</dbReference>
<evidence type="ECO:0000256" key="6">
    <source>
        <dbReference type="ARBA" id="ARBA00022475"/>
    </source>
</evidence>
<evidence type="ECO:0000256" key="14">
    <source>
        <dbReference type="ARBA" id="ARBA00076789"/>
    </source>
</evidence>
<evidence type="ECO:0000256" key="3">
    <source>
        <dbReference type="ARBA" id="ARBA00007681"/>
    </source>
</evidence>
<dbReference type="PANTHER" id="PTHR11693:SF22">
    <property type="entry name" value="ATP SYNTHASE SUBUNIT GAMMA, MITOCHONDRIAL"/>
    <property type="match status" value="1"/>
</dbReference>
<dbReference type="EMBL" id="MKGQ01000020">
    <property type="protein sequence ID" value="OKP01844.1"/>
    <property type="molecule type" value="Genomic_DNA"/>
</dbReference>
<evidence type="ECO:0000256" key="7">
    <source>
        <dbReference type="ARBA" id="ARBA00022781"/>
    </source>
</evidence>
<evidence type="ECO:0000256" key="1">
    <source>
        <dbReference type="ARBA" id="ARBA00003456"/>
    </source>
</evidence>
<dbReference type="GO" id="GO:0005886">
    <property type="term" value="C:plasma membrane"/>
    <property type="evidence" value="ECO:0007669"/>
    <property type="project" value="UniProtKB-SubCell"/>
</dbReference>
<dbReference type="Gene3D" id="1.10.287.80">
    <property type="entry name" value="ATP synthase, gamma subunit, helix hairpin domain"/>
    <property type="match status" value="1"/>
</dbReference>
<keyword evidence="9 15" id="KW-0472">Membrane</keyword>
<evidence type="ECO:0000256" key="2">
    <source>
        <dbReference type="ARBA" id="ARBA00004417"/>
    </source>
</evidence>
<dbReference type="NCBIfam" id="NF004144">
    <property type="entry name" value="PRK05621.1-1"/>
    <property type="match status" value="1"/>
</dbReference>
<evidence type="ECO:0000256" key="13">
    <source>
        <dbReference type="ARBA" id="ARBA00071828"/>
    </source>
</evidence>
<evidence type="ECO:0000313" key="17">
    <source>
        <dbReference type="Proteomes" id="UP000186268"/>
    </source>
</evidence>
<dbReference type="Gene3D" id="3.40.1380.10">
    <property type="match status" value="1"/>
</dbReference>
<comment type="similarity">
    <text evidence="3 15">Belongs to the ATPase gamma chain family.</text>
</comment>
<dbReference type="Pfam" id="PF00231">
    <property type="entry name" value="ATP-synt"/>
    <property type="match status" value="1"/>
</dbReference>
<dbReference type="InterPro" id="IPR035968">
    <property type="entry name" value="ATP_synth_F1_ATPase_gsu"/>
</dbReference>
<dbReference type="PANTHER" id="PTHR11693">
    <property type="entry name" value="ATP SYNTHASE GAMMA CHAIN"/>
    <property type="match status" value="1"/>
</dbReference>
<proteinExistence type="inferred from homology"/>
<dbReference type="PROSITE" id="PS00153">
    <property type="entry name" value="ATPASE_GAMMA"/>
    <property type="match status" value="1"/>
</dbReference>
<evidence type="ECO:0000256" key="15">
    <source>
        <dbReference type="HAMAP-Rule" id="MF_00815"/>
    </source>
</evidence>
<keyword evidence="11 15" id="KW-0066">ATP synthesis</keyword>
<dbReference type="GO" id="GO:0045259">
    <property type="term" value="C:proton-transporting ATP synthase complex"/>
    <property type="evidence" value="ECO:0007669"/>
    <property type="project" value="UniProtKB-KW"/>
</dbReference>
<evidence type="ECO:0000256" key="11">
    <source>
        <dbReference type="ARBA" id="ARBA00023310"/>
    </source>
</evidence>
<reference evidence="16 17" key="1">
    <citation type="submission" date="2016-09" db="EMBL/GenBank/DDBJ databases">
        <title>Xenorhabdus thuongxuanensis sp. nov. and Xenorhabdus eapokensis sp. nov., isolated from Steinernema species.</title>
        <authorList>
            <person name="Kaempfer P."/>
            <person name="Tobias N.J."/>
            <person name="Phan Ke L."/>
            <person name="Bode H.B."/>
            <person name="Glaeser S.P."/>
        </authorList>
    </citation>
    <scope>NUCLEOTIDE SEQUENCE [LARGE SCALE GENOMIC DNA]</scope>
    <source>
        <strain evidence="16 17">DL20</strain>
    </source>
</reference>